<evidence type="ECO:0000256" key="1">
    <source>
        <dbReference type="ARBA" id="ARBA00006787"/>
    </source>
</evidence>
<protein>
    <recommendedName>
        <fullName evidence="5">Dioxygenase</fullName>
        <ecNumber evidence="5">1.13.11.-</ecNumber>
    </recommendedName>
</protein>
<accession>A0ABW9XC34</accession>
<evidence type="ECO:0000313" key="6">
    <source>
        <dbReference type="EMBL" id="NBC36084.1"/>
    </source>
</evidence>
<evidence type="ECO:0000256" key="5">
    <source>
        <dbReference type="RuleBase" id="RU364048"/>
    </source>
</evidence>
<dbReference type="PANTHER" id="PTHR10543:SF89">
    <property type="entry name" value="CAROTENOID 9,10(9',10')-CLEAVAGE DIOXYGENASE 1"/>
    <property type="match status" value="1"/>
</dbReference>
<comment type="similarity">
    <text evidence="1 5">Belongs to the carotenoid oxygenase family.</text>
</comment>
<dbReference type="Proteomes" id="UP000753724">
    <property type="component" value="Unassembled WGS sequence"/>
</dbReference>
<dbReference type="InterPro" id="IPR004294">
    <property type="entry name" value="Carotenoid_Oase"/>
</dbReference>
<evidence type="ECO:0000256" key="2">
    <source>
        <dbReference type="ARBA" id="ARBA00022723"/>
    </source>
</evidence>
<dbReference type="PANTHER" id="PTHR10543">
    <property type="entry name" value="BETA-CAROTENE DIOXYGENASE"/>
    <property type="match status" value="1"/>
</dbReference>
<reference evidence="7" key="1">
    <citation type="submission" date="2020-01" db="EMBL/GenBank/DDBJ databases">
        <title>Sphingomonas sp. strain CSW-10.</title>
        <authorList>
            <person name="Chen W.-M."/>
        </authorList>
    </citation>
    <scope>NUCLEOTIDE SEQUENCE [LARGE SCALE GENOMIC DNA]</scope>
    <source>
        <strain evidence="7">FSY-8</strain>
    </source>
</reference>
<gene>
    <name evidence="6" type="ORF">GTZ99_05875</name>
</gene>
<evidence type="ECO:0000256" key="3">
    <source>
        <dbReference type="ARBA" id="ARBA00023002"/>
    </source>
</evidence>
<dbReference type="RefSeq" id="WP_161717341.1">
    <property type="nucleotide sequence ID" value="NZ_JAAAPO010000002.1"/>
</dbReference>
<name>A0ABW9XC34_9SPHN</name>
<evidence type="ECO:0000256" key="4">
    <source>
        <dbReference type="ARBA" id="ARBA00023004"/>
    </source>
</evidence>
<proteinExistence type="inferred from homology"/>
<keyword evidence="4 5" id="KW-0408">Iron</keyword>
<comment type="cofactor">
    <cofactor evidence="5">
        <name>Fe(2+)</name>
        <dbReference type="ChEBI" id="CHEBI:29033"/>
    </cofactor>
    <text evidence="5">Binds 1 Fe(2+) ion per subunit.</text>
</comment>
<sequence length="495" mass="55351">MAHFPQNPGFTSVLRLIRLQGDIGDLEIEGEVPAALDGAFFRVHPDPQFAPKFADDQFFNGDGMVSQFRFKNGRVDFKQRYAQTDKWKLENAAGKALFGAYRNPLTDEESVKGQIRGTANTNVLVHAGKLFAMKEDSPCLIMDPNTLETQGYTDFDGDLNISAFTAHPKIDPDTGNFCGFGYSLAGPLTRECAYFEIDPEGKIVRKASFEVPHYTMLHDFGITQDYAVFNVSPYSSDWETLEQNRPHFWYDRELPFYIGVMRRDGDGSDMRWFRQEPSVCGCHVMNATQEGTKVHLDLPVSQTGSLPFFPNRDGTPYDVKEMVTFLSRVTVDLASNEDVVQSITRIGQAPGEFPRIDDRYAGKAYSHGWQITYDFSKPYNGPAGPFAGVINSLTHYNLATGQEESWWCGPDSAFQEPAFIPRSADAAEGDGWLIALVDNHITNYSDLCLFDALDVTKGPICRIKLPIRLRQGLHGNWVPGAKLEAATRSKELETA</sequence>
<keyword evidence="7" id="KW-1185">Reference proteome</keyword>
<keyword evidence="3 5" id="KW-0560">Oxidoreductase</keyword>
<keyword evidence="5" id="KW-0223">Dioxygenase</keyword>
<dbReference type="Pfam" id="PF03055">
    <property type="entry name" value="RPE65"/>
    <property type="match status" value="1"/>
</dbReference>
<dbReference type="EC" id="1.13.11.-" evidence="5"/>
<organism evidence="6 7">
    <name type="scientific">Novosphingobium ovatum</name>
    <dbReference type="NCBI Taxonomy" id="1908523"/>
    <lineage>
        <taxon>Bacteria</taxon>
        <taxon>Pseudomonadati</taxon>
        <taxon>Pseudomonadota</taxon>
        <taxon>Alphaproteobacteria</taxon>
        <taxon>Sphingomonadales</taxon>
        <taxon>Sphingomonadaceae</taxon>
        <taxon>Novosphingobium</taxon>
    </lineage>
</organism>
<keyword evidence="2 5" id="KW-0479">Metal-binding</keyword>
<dbReference type="EMBL" id="JAAAPO010000002">
    <property type="protein sequence ID" value="NBC36084.1"/>
    <property type="molecule type" value="Genomic_DNA"/>
</dbReference>
<comment type="caution">
    <text evidence="6">The sequence shown here is derived from an EMBL/GenBank/DDBJ whole genome shotgun (WGS) entry which is preliminary data.</text>
</comment>
<evidence type="ECO:0000313" key="7">
    <source>
        <dbReference type="Proteomes" id="UP000753724"/>
    </source>
</evidence>